<gene>
    <name evidence="3" type="ORF">DNTS_016568</name>
</gene>
<evidence type="ECO:0008006" key="5">
    <source>
        <dbReference type="Google" id="ProtNLM"/>
    </source>
</evidence>
<dbReference type="GO" id="GO:0019901">
    <property type="term" value="F:protein kinase binding"/>
    <property type="evidence" value="ECO:0007669"/>
    <property type="project" value="TreeGrafter"/>
</dbReference>
<proteinExistence type="inferred from homology"/>
<keyword evidence="4" id="KW-1185">Reference proteome</keyword>
<sequence>MSEVLPYEEKISHYGAEGEEEQLSLTCRLQNGSSNFFSPGQNKRAPKLGQIGRSQRVVIEDDRIDEVLNNAAEKSSAGV</sequence>
<comment type="caution">
    <text evidence="3">The sequence shown here is derived from an EMBL/GenBank/DDBJ whole genome shotgun (WGS) entry which is preliminary data.</text>
</comment>
<accession>A0A553P0W8</accession>
<organism evidence="3 4">
    <name type="scientific">Danionella cerebrum</name>
    <dbReference type="NCBI Taxonomy" id="2873325"/>
    <lineage>
        <taxon>Eukaryota</taxon>
        <taxon>Metazoa</taxon>
        <taxon>Chordata</taxon>
        <taxon>Craniata</taxon>
        <taxon>Vertebrata</taxon>
        <taxon>Euteleostomi</taxon>
        <taxon>Actinopterygii</taxon>
        <taxon>Neopterygii</taxon>
        <taxon>Teleostei</taxon>
        <taxon>Ostariophysi</taxon>
        <taxon>Cypriniformes</taxon>
        <taxon>Danionidae</taxon>
        <taxon>Danioninae</taxon>
        <taxon>Danionella</taxon>
    </lineage>
</organism>
<evidence type="ECO:0000256" key="2">
    <source>
        <dbReference type="ARBA" id="ARBA00023013"/>
    </source>
</evidence>
<comment type="similarity">
    <text evidence="1">Belongs to the CAMK2N family.</text>
</comment>
<evidence type="ECO:0000256" key="1">
    <source>
        <dbReference type="ARBA" id="ARBA00009996"/>
    </source>
</evidence>
<dbReference type="OrthoDB" id="9922824at2759"/>
<name>A0A553P0W8_9TELE</name>
<dbReference type="PANTHER" id="PTHR31007">
    <property type="entry name" value="CALCIUM/CALMODULIN-DEPENDENT PROTEIN KINASE II INHIBITOR 2"/>
    <property type="match status" value="1"/>
</dbReference>
<dbReference type="Proteomes" id="UP000316079">
    <property type="component" value="Unassembled WGS sequence"/>
</dbReference>
<dbReference type="PANTHER" id="PTHR31007:SF3">
    <property type="entry name" value="CALCIUM_CALMODULIN-DEPENDENT PROTEIN KINASE II INHIBITOR 1"/>
    <property type="match status" value="1"/>
</dbReference>
<keyword evidence="2" id="KW-0649">Protein kinase inhibitor</keyword>
<dbReference type="Pfam" id="PF15170">
    <property type="entry name" value="CaM-KIIN"/>
    <property type="match status" value="1"/>
</dbReference>
<reference evidence="3 4" key="1">
    <citation type="journal article" date="2019" name="Sci. Data">
        <title>Hybrid genome assembly and annotation of Danionella translucida.</title>
        <authorList>
            <person name="Kadobianskyi M."/>
            <person name="Schulze L."/>
            <person name="Schuelke M."/>
            <person name="Judkewitz B."/>
        </authorList>
    </citation>
    <scope>NUCLEOTIDE SEQUENCE [LARGE SCALE GENOMIC DNA]</scope>
    <source>
        <strain evidence="3 4">Bolton</strain>
    </source>
</reference>
<dbReference type="EMBL" id="SRMA01026759">
    <property type="protein sequence ID" value="TRY71328.1"/>
    <property type="molecule type" value="Genomic_DNA"/>
</dbReference>
<dbReference type="InterPro" id="IPR026779">
    <property type="entry name" value="Camk2n"/>
</dbReference>
<dbReference type="AlphaFoldDB" id="A0A553P0W8"/>
<dbReference type="GO" id="GO:0008427">
    <property type="term" value="F:calcium-dependent protein kinase inhibitor activity"/>
    <property type="evidence" value="ECO:0007669"/>
    <property type="project" value="TreeGrafter"/>
</dbReference>
<evidence type="ECO:0000313" key="4">
    <source>
        <dbReference type="Proteomes" id="UP000316079"/>
    </source>
</evidence>
<evidence type="ECO:0000313" key="3">
    <source>
        <dbReference type="EMBL" id="TRY71328.1"/>
    </source>
</evidence>
<protein>
    <recommendedName>
        <fullName evidence="5">Calcium/calmodulin-dependent protein kinase II inhibitor 2</fullName>
    </recommendedName>
</protein>